<evidence type="ECO:0000313" key="3">
    <source>
        <dbReference type="Proteomes" id="UP001470230"/>
    </source>
</evidence>
<evidence type="ECO:0000313" key="2">
    <source>
        <dbReference type="EMBL" id="KAK8876238.1"/>
    </source>
</evidence>
<sequence>MHPNRKPKVPSGLSRNHNSEKVVSQNLLGDFIADGSRGEAIIEKIFGCPIQKISLNGLVQVASLISLIANVQFSRNFKRRKDLVVKWFQDNENNINVYLQFLRIIYNDGKEATNSNISV</sequence>
<dbReference type="Proteomes" id="UP001470230">
    <property type="component" value="Unassembled WGS sequence"/>
</dbReference>
<protein>
    <submittedName>
        <fullName evidence="2">Uncharacterized protein</fullName>
    </submittedName>
</protein>
<accession>A0ABR2JE56</accession>
<organism evidence="2 3">
    <name type="scientific">Tritrichomonas musculus</name>
    <dbReference type="NCBI Taxonomy" id="1915356"/>
    <lineage>
        <taxon>Eukaryota</taxon>
        <taxon>Metamonada</taxon>
        <taxon>Parabasalia</taxon>
        <taxon>Tritrichomonadida</taxon>
        <taxon>Tritrichomonadidae</taxon>
        <taxon>Tritrichomonas</taxon>
    </lineage>
</organism>
<keyword evidence="3" id="KW-1185">Reference proteome</keyword>
<gene>
    <name evidence="2" type="ORF">M9Y10_006431</name>
</gene>
<name>A0ABR2JE56_9EUKA</name>
<proteinExistence type="predicted"/>
<reference evidence="2 3" key="1">
    <citation type="submission" date="2024-04" db="EMBL/GenBank/DDBJ databases">
        <title>Tritrichomonas musculus Genome.</title>
        <authorList>
            <person name="Alves-Ferreira E."/>
            <person name="Grigg M."/>
            <person name="Lorenzi H."/>
            <person name="Galac M."/>
        </authorList>
    </citation>
    <scope>NUCLEOTIDE SEQUENCE [LARGE SCALE GENOMIC DNA]</scope>
    <source>
        <strain evidence="2 3">EAF2021</strain>
    </source>
</reference>
<comment type="caution">
    <text evidence="2">The sequence shown here is derived from an EMBL/GenBank/DDBJ whole genome shotgun (WGS) entry which is preliminary data.</text>
</comment>
<feature type="region of interest" description="Disordered" evidence="1">
    <location>
        <begin position="1"/>
        <end position="20"/>
    </location>
</feature>
<evidence type="ECO:0000256" key="1">
    <source>
        <dbReference type="SAM" id="MobiDB-lite"/>
    </source>
</evidence>
<dbReference type="EMBL" id="JAPFFF010000012">
    <property type="protein sequence ID" value="KAK8876238.1"/>
    <property type="molecule type" value="Genomic_DNA"/>
</dbReference>